<proteinExistence type="predicted"/>
<comment type="subcellular location">
    <subcellularLocation>
        <location evidence="1">Cell membrane</location>
        <topology evidence="1">Multi-pass membrane protein</topology>
    </subcellularLocation>
</comment>
<feature type="transmembrane region" description="Helical" evidence="6">
    <location>
        <begin position="323"/>
        <end position="343"/>
    </location>
</feature>
<reference evidence="9" key="1">
    <citation type="submission" date="2015-03" db="EMBL/GenBank/DDBJ databases">
        <authorList>
            <person name="Urmite Genomes"/>
        </authorList>
    </citation>
    <scope>NUCLEOTIDE SEQUENCE [LARGE SCALE GENOMIC DNA]</scope>
    <source>
        <strain evidence="9">Arc-Hr</strain>
    </source>
</reference>
<dbReference type="RefSeq" id="WP_089777974.1">
    <property type="nucleotide sequence ID" value="NZ_CABLRR010000002.1"/>
</dbReference>
<feature type="transmembrane region" description="Helical" evidence="6">
    <location>
        <begin position="252"/>
        <end position="273"/>
    </location>
</feature>
<dbReference type="GO" id="GO:0140359">
    <property type="term" value="F:ABC-type transporter activity"/>
    <property type="evidence" value="ECO:0007669"/>
    <property type="project" value="InterPro"/>
</dbReference>
<evidence type="ECO:0000256" key="2">
    <source>
        <dbReference type="ARBA" id="ARBA00022475"/>
    </source>
</evidence>
<dbReference type="PANTHER" id="PTHR30294">
    <property type="entry name" value="MEMBRANE COMPONENT OF ABC TRANSPORTER YHHJ-RELATED"/>
    <property type="match status" value="1"/>
</dbReference>
<name>A0A0D6JQ64_9EURY</name>
<dbReference type="AlphaFoldDB" id="A0A0D6JQ64"/>
<evidence type="ECO:0000256" key="1">
    <source>
        <dbReference type="ARBA" id="ARBA00004651"/>
    </source>
</evidence>
<dbReference type="OrthoDB" id="51659at2157"/>
<dbReference type="InterPro" id="IPR051449">
    <property type="entry name" value="ABC-2_transporter_component"/>
</dbReference>
<gene>
    <name evidence="8" type="ORF">BN996_01533</name>
</gene>
<evidence type="ECO:0000313" key="8">
    <source>
        <dbReference type="EMBL" id="CQR50057.1"/>
    </source>
</evidence>
<feature type="transmembrane region" description="Helical" evidence="6">
    <location>
        <begin position="285"/>
        <end position="303"/>
    </location>
</feature>
<keyword evidence="3 6" id="KW-0812">Transmembrane</keyword>
<keyword evidence="4 6" id="KW-1133">Transmembrane helix</keyword>
<feature type="domain" description="ABC-2 type transporter transmembrane" evidence="7">
    <location>
        <begin position="29"/>
        <end position="303"/>
    </location>
</feature>
<sequence>MGNPRFAIARRELGSLRKEKTIVLALAIQLFVAAFSSFLVVGLVSLYDPGSASYQVDVAVTGDEEAVEDLLRAVGTEDGLSGRPYASSSDALTAFQQREVDAVLEASTGEDGRIRVAAVAPDSGVETTAVVVRLRDALRELERTERAERSAYLATDPLSLPPAAESSPYFGFTYTVLVPLLLFLPVFISGSLVVDSLAEEVARGTLELLRVAPVSFAAVVDGKLLAAGGLAPVQAVAWMLLLQLNGSTIESVPWLFGMVAGLSAVVVTLGAAVAITSPDRRVAQLLYSIGVLLVFAGTSLLPLNPANTAARLALGTAGVGAKAAVAGLVFVGVVALVGLRILVDRVDPNELG</sequence>
<dbReference type="PANTHER" id="PTHR30294:SF29">
    <property type="entry name" value="MULTIDRUG ABC TRANSPORTER PERMEASE YBHS-RELATED"/>
    <property type="match status" value="1"/>
</dbReference>
<evidence type="ECO:0000313" key="9">
    <source>
        <dbReference type="Proteomes" id="UP000198902"/>
    </source>
</evidence>
<evidence type="ECO:0000256" key="3">
    <source>
        <dbReference type="ARBA" id="ARBA00022692"/>
    </source>
</evidence>
<dbReference type="EMBL" id="CSTE01000002">
    <property type="protein sequence ID" value="CQR50057.1"/>
    <property type="molecule type" value="Genomic_DNA"/>
</dbReference>
<feature type="transmembrane region" description="Helical" evidence="6">
    <location>
        <begin position="21"/>
        <end position="47"/>
    </location>
</feature>
<protein>
    <submittedName>
        <fullName evidence="8">ABC-2 family transporter protein</fullName>
    </submittedName>
</protein>
<keyword evidence="9" id="KW-1185">Reference proteome</keyword>
<organism evidence="8 9">
    <name type="scientific">Haloferax massiliensis</name>
    <dbReference type="NCBI Taxonomy" id="1476858"/>
    <lineage>
        <taxon>Archaea</taxon>
        <taxon>Methanobacteriati</taxon>
        <taxon>Methanobacteriota</taxon>
        <taxon>Stenosarchaea group</taxon>
        <taxon>Halobacteria</taxon>
        <taxon>Halobacteriales</taxon>
        <taxon>Haloferacaceae</taxon>
        <taxon>Haloferax</taxon>
    </lineage>
</organism>
<evidence type="ECO:0000256" key="4">
    <source>
        <dbReference type="ARBA" id="ARBA00022989"/>
    </source>
</evidence>
<dbReference type="InterPro" id="IPR013525">
    <property type="entry name" value="ABC2_TM"/>
</dbReference>
<feature type="transmembrane region" description="Helical" evidence="6">
    <location>
        <begin position="169"/>
        <end position="194"/>
    </location>
</feature>
<evidence type="ECO:0000256" key="6">
    <source>
        <dbReference type="SAM" id="Phobius"/>
    </source>
</evidence>
<keyword evidence="2" id="KW-1003">Cell membrane</keyword>
<keyword evidence="5 6" id="KW-0472">Membrane</keyword>
<dbReference type="GO" id="GO:0005886">
    <property type="term" value="C:plasma membrane"/>
    <property type="evidence" value="ECO:0007669"/>
    <property type="project" value="UniProtKB-SubCell"/>
</dbReference>
<evidence type="ECO:0000259" key="7">
    <source>
        <dbReference type="Pfam" id="PF12698"/>
    </source>
</evidence>
<dbReference type="Proteomes" id="UP000198902">
    <property type="component" value="Unassembled WGS sequence"/>
</dbReference>
<feature type="transmembrane region" description="Helical" evidence="6">
    <location>
        <begin position="214"/>
        <end position="240"/>
    </location>
</feature>
<dbReference type="Pfam" id="PF12698">
    <property type="entry name" value="ABC2_membrane_3"/>
    <property type="match status" value="1"/>
</dbReference>
<accession>A0A0D6JQ64</accession>
<evidence type="ECO:0000256" key="5">
    <source>
        <dbReference type="ARBA" id="ARBA00023136"/>
    </source>
</evidence>